<dbReference type="eggNOG" id="ENOG5033ATR">
    <property type="taxonomic scope" value="Bacteria"/>
</dbReference>
<evidence type="ECO:0000313" key="2">
    <source>
        <dbReference type="Proteomes" id="UP000017118"/>
    </source>
</evidence>
<organism evidence="1 2">
    <name type="scientific">Clostridium saccharobutylicum DSM 13864</name>
    <dbReference type="NCBI Taxonomy" id="1345695"/>
    <lineage>
        <taxon>Bacteria</taxon>
        <taxon>Bacillati</taxon>
        <taxon>Bacillota</taxon>
        <taxon>Clostridia</taxon>
        <taxon>Eubacteriales</taxon>
        <taxon>Clostridiaceae</taxon>
        <taxon>Clostridium</taxon>
    </lineage>
</organism>
<sequence length="137" mass="15229">MYLCLHQVTRLKLWKSVNLKEVKAVSKIKLLLDVVSDMRSLADSIQAICDAMVEGESTDIEKQSEPTKEAEVKKTVKPKIKEVKLEDVRAVLAEKSQAGMTAGVREIIQRYGATKLSEINAKHYSDILKDAEGLTNG</sequence>
<dbReference type="EMBL" id="CP006721">
    <property type="protein sequence ID" value="AGX41926.1"/>
    <property type="molecule type" value="Genomic_DNA"/>
</dbReference>
<dbReference type="Proteomes" id="UP000017118">
    <property type="component" value="Chromosome"/>
</dbReference>
<evidence type="ECO:0000313" key="1">
    <source>
        <dbReference type="EMBL" id="AGX41926.1"/>
    </source>
</evidence>
<reference evidence="1 2" key="1">
    <citation type="journal article" date="2013" name="Genome Announc.">
        <title>Complete Genome Sequence of the Solvent Producer Clostridium saccharobutylicum NCP262 (DSM 13864).</title>
        <authorList>
            <person name="Poehlein A."/>
            <person name="Hartwich K."/>
            <person name="Krabben P."/>
            <person name="Ehrenreich A."/>
            <person name="Liebl W."/>
            <person name="Durre P."/>
            <person name="Gottschalk G."/>
            <person name="Daniel R."/>
        </authorList>
    </citation>
    <scope>NUCLEOTIDE SEQUENCE [LARGE SCALE GENOMIC DNA]</scope>
    <source>
        <strain evidence="1">DSM 13864</strain>
    </source>
</reference>
<dbReference type="HOGENOM" id="CLU_138436_3_0_9"/>
<accession>U5MQK0</accession>
<dbReference type="KEGG" id="csb:CLSA_c09140"/>
<keyword evidence="2" id="KW-1185">Reference proteome</keyword>
<name>U5MQK0_CLOSA</name>
<dbReference type="AlphaFoldDB" id="U5MQK0"/>
<proteinExistence type="predicted"/>
<protein>
    <recommendedName>
        <fullName evidence="3">rRNA biogenesis protein rrp5</fullName>
    </recommendedName>
</protein>
<gene>
    <name evidence="1" type="ORF">CLSA_c09140</name>
</gene>
<dbReference type="PATRIC" id="fig|1345695.3.peg.859"/>
<evidence type="ECO:0008006" key="3">
    <source>
        <dbReference type="Google" id="ProtNLM"/>
    </source>
</evidence>